<evidence type="ECO:0000256" key="1">
    <source>
        <dbReference type="ARBA" id="ARBA00023015"/>
    </source>
</evidence>
<evidence type="ECO:0000256" key="3">
    <source>
        <dbReference type="ARBA" id="ARBA00023163"/>
    </source>
</evidence>
<organism evidence="7 8">
    <name type="scientific">Anaerosolibacter carboniphilus</name>
    <dbReference type="NCBI Taxonomy" id="1417629"/>
    <lineage>
        <taxon>Bacteria</taxon>
        <taxon>Bacillati</taxon>
        <taxon>Bacillota</taxon>
        <taxon>Clostridia</taxon>
        <taxon>Peptostreptococcales</taxon>
        <taxon>Thermotaleaceae</taxon>
        <taxon>Anaerosolibacter</taxon>
    </lineage>
</organism>
<keyword evidence="4" id="KW-0472">Membrane</keyword>
<feature type="domain" description="SIS" evidence="6">
    <location>
        <begin position="124"/>
        <end position="271"/>
    </location>
</feature>
<dbReference type="RefSeq" id="WP_184311657.1">
    <property type="nucleotide sequence ID" value="NZ_JACHEN010000020.1"/>
</dbReference>
<dbReference type="GO" id="GO:0003677">
    <property type="term" value="F:DNA binding"/>
    <property type="evidence" value="ECO:0007669"/>
    <property type="project" value="UniProtKB-KW"/>
</dbReference>
<dbReference type="InterPro" id="IPR001347">
    <property type="entry name" value="SIS_dom"/>
</dbReference>
<keyword evidence="3" id="KW-0804">Transcription</keyword>
<dbReference type="GO" id="GO:1901135">
    <property type="term" value="P:carbohydrate derivative metabolic process"/>
    <property type="evidence" value="ECO:0007669"/>
    <property type="project" value="InterPro"/>
</dbReference>
<protein>
    <submittedName>
        <fullName evidence="7">DNA-binding MurR/RpiR family transcriptional regulator</fullName>
    </submittedName>
</protein>
<keyword evidence="4" id="KW-0812">Transmembrane</keyword>
<dbReference type="InterPro" id="IPR036388">
    <property type="entry name" value="WH-like_DNA-bd_sf"/>
</dbReference>
<proteinExistence type="predicted"/>
<dbReference type="PANTHER" id="PTHR30514">
    <property type="entry name" value="GLUCOKINASE"/>
    <property type="match status" value="1"/>
</dbReference>
<dbReference type="GO" id="GO:0003700">
    <property type="term" value="F:DNA-binding transcription factor activity"/>
    <property type="evidence" value="ECO:0007669"/>
    <property type="project" value="InterPro"/>
</dbReference>
<dbReference type="Pfam" id="PF01380">
    <property type="entry name" value="SIS"/>
    <property type="match status" value="1"/>
</dbReference>
<accession>A0A841KXY4</accession>
<keyword evidence="2 7" id="KW-0238">DNA-binding</keyword>
<dbReference type="PANTHER" id="PTHR30514:SF18">
    <property type="entry name" value="RPIR-FAMILY TRANSCRIPTIONAL REGULATOR"/>
    <property type="match status" value="1"/>
</dbReference>
<dbReference type="GO" id="GO:0097367">
    <property type="term" value="F:carbohydrate derivative binding"/>
    <property type="evidence" value="ECO:0007669"/>
    <property type="project" value="InterPro"/>
</dbReference>
<dbReference type="InterPro" id="IPR035472">
    <property type="entry name" value="RpiR-like_SIS"/>
</dbReference>
<evidence type="ECO:0000256" key="4">
    <source>
        <dbReference type="SAM" id="Phobius"/>
    </source>
</evidence>
<dbReference type="InterPro" id="IPR000281">
    <property type="entry name" value="HTH_RpiR"/>
</dbReference>
<evidence type="ECO:0000259" key="5">
    <source>
        <dbReference type="PROSITE" id="PS51071"/>
    </source>
</evidence>
<evidence type="ECO:0000313" key="7">
    <source>
        <dbReference type="EMBL" id="MBB6217148.1"/>
    </source>
</evidence>
<evidence type="ECO:0000259" key="6">
    <source>
        <dbReference type="PROSITE" id="PS51464"/>
    </source>
</evidence>
<dbReference type="PROSITE" id="PS51464">
    <property type="entry name" value="SIS"/>
    <property type="match status" value="1"/>
</dbReference>
<dbReference type="Gene3D" id="3.40.50.10490">
    <property type="entry name" value="Glucose-6-phosphate isomerase like protein, domain 1"/>
    <property type="match status" value="1"/>
</dbReference>
<dbReference type="InterPro" id="IPR009057">
    <property type="entry name" value="Homeodomain-like_sf"/>
</dbReference>
<keyword evidence="8" id="KW-1185">Reference proteome</keyword>
<dbReference type="SUPFAM" id="SSF46689">
    <property type="entry name" value="Homeodomain-like"/>
    <property type="match status" value="1"/>
</dbReference>
<gene>
    <name evidence="7" type="ORF">HNQ80_003254</name>
</gene>
<dbReference type="Proteomes" id="UP000579281">
    <property type="component" value="Unassembled WGS sequence"/>
</dbReference>
<name>A0A841KXY4_9FIRM</name>
<keyword evidence="4" id="KW-1133">Transmembrane helix</keyword>
<reference evidence="7 8" key="1">
    <citation type="submission" date="2020-08" db="EMBL/GenBank/DDBJ databases">
        <title>Genomic Encyclopedia of Type Strains, Phase IV (KMG-IV): sequencing the most valuable type-strain genomes for metagenomic binning, comparative biology and taxonomic classification.</title>
        <authorList>
            <person name="Goeker M."/>
        </authorList>
    </citation>
    <scope>NUCLEOTIDE SEQUENCE [LARGE SCALE GENOMIC DNA]</scope>
    <source>
        <strain evidence="7 8">DSM 103526</strain>
    </source>
</reference>
<dbReference type="Pfam" id="PF01418">
    <property type="entry name" value="HTH_6"/>
    <property type="match status" value="1"/>
</dbReference>
<keyword evidence="1" id="KW-0805">Transcription regulation</keyword>
<evidence type="ECO:0000313" key="8">
    <source>
        <dbReference type="Proteomes" id="UP000579281"/>
    </source>
</evidence>
<dbReference type="CDD" id="cd05013">
    <property type="entry name" value="SIS_RpiR"/>
    <property type="match status" value="1"/>
</dbReference>
<dbReference type="InterPro" id="IPR046348">
    <property type="entry name" value="SIS_dom_sf"/>
</dbReference>
<feature type="domain" description="HTH rpiR-type" evidence="5">
    <location>
        <begin position="1"/>
        <end position="77"/>
    </location>
</feature>
<sequence length="289" mass="33062">MTIIEIIKNHFSNLSNKQQSIARYLTRNKSKIAFMSLKELSSELKVSEVTILNFCKAIGVDSFIELKKEFQTLIKEELQVPAKMRSSLEELESLEDAVRNTIQLQRMNFDKILANNSIEVLYQASQLIQKSKTVYLCGLGVSSLVCDFLYPRLKTLLIDVKTLDLDDINILSNDLIRATKEDLFILISFPIYSSQIIRLAQYLSANEFKYIAITDSQQSPIAQNADIILKAENQSLVFYNFISATITLIELLLIVLSYNNKESIIHDVKEIKAIHEFFSHKPVSNKKNK</sequence>
<feature type="transmembrane region" description="Helical" evidence="4">
    <location>
        <begin position="236"/>
        <end position="256"/>
    </location>
</feature>
<dbReference type="EMBL" id="JACHEN010000020">
    <property type="protein sequence ID" value="MBB6217148.1"/>
    <property type="molecule type" value="Genomic_DNA"/>
</dbReference>
<evidence type="ECO:0000256" key="2">
    <source>
        <dbReference type="ARBA" id="ARBA00023125"/>
    </source>
</evidence>
<dbReference type="SUPFAM" id="SSF53697">
    <property type="entry name" value="SIS domain"/>
    <property type="match status" value="1"/>
</dbReference>
<comment type="caution">
    <text evidence="7">The sequence shown here is derived from an EMBL/GenBank/DDBJ whole genome shotgun (WGS) entry which is preliminary data.</text>
</comment>
<dbReference type="Gene3D" id="1.10.10.10">
    <property type="entry name" value="Winged helix-like DNA-binding domain superfamily/Winged helix DNA-binding domain"/>
    <property type="match status" value="1"/>
</dbReference>
<dbReference type="AlphaFoldDB" id="A0A841KXY4"/>
<dbReference type="InterPro" id="IPR047640">
    <property type="entry name" value="RpiR-like"/>
</dbReference>
<dbReference type="PROSITE" id="PS51071">
    <property type="entry name" value="HTH_RPIR"/>
    <property type="match status" value="1"/>
</dbReference>